<dbReference type="SUPFAM" id="SSF56935">
    <property type="entry name" value="Porins"/>
    <property type="match status" value="1"/>
</dbReference>
<evidence type="ECO:0000259" key="2">
    <source>
        <dbReference type="Pfam" id="PF13609"/>
    </source>
</evidence>
<dbReference type="Gene3D" id="2.40.160.10">
    <property type="entry name" value="Porin"/>
    <property type="match status" value="1"/>
</dbReference>
<feature type="signal peptide" evidence="1">
    <location>
        <begin position="1"/>
        <end position="22"/>
    </location>
</feature>
<dbReference type="InterPro" id="IPR023614">
    <property type="entry name" value="Porin_dom_sf"/>
</dbReference>
<name>A0A6S6SRU6_9GAMM</name>
<sequence>MKLKTLAAVVAGALVLPMMAQAEVASTMSIDGDIGVAYNSETETIGEIGSELNFDGAAEVDGVTYMGHFELDVNGTNSTPNIDEVRVGAKGGFGEVWLGEVDNACDQFDPGAEDIWIGAQSASCGGSDISSILYKNKMGNTEYAVSHNPNADQTAIGARFGMGPVKVNLAYEDLDGTDLISYGVAGSFGPIAVNAEGNDDDDWGLNASYAANNQVFWISYGDDGVDDGVGGGYRYSHGKMDYIIEYDDPSDTTVAGMRYRF</sequence>
<protein>
    <recommendedName>
        <fullName evidence="2">Porin domain-containing protein</fullName>
    </recommendedName>
</protein>
<gene>
    <name evidence="3" type="ORF">HELGO_WM30816</name>
</gene>
<keyword evidence="1" id="KW-0732">Signal</keyword>
<dbReference type="GO" id="GO:0016020">
    <property type="term" value="C:membrane"/>
    <property type="evidence" value="ECO:0007669"/>
    <property type="project" value="InterPro"/>
</dbReference>
<reference evidence="3" key="1">
    <citation type="submission" date="2020-01" db="EMBL/GenBank/DDBJ databases">
        <authorList>
            <person name="Meier V. D."/>
            <person name="Meier V D."/>
        </authorList>
    </citation>
    <scope>NUCLEOTIDE SEQUENCE</scope>
    <source>
        <strain evidence="3">HLG_WM_MAG_09</strain>
    </source>
</reference>
<organism evidence="3">
    <name type="scientific">uncultured Thiotrichaceae bacterium</name>
    <dbReference type="NCBI Taxonomy" id="298394"/>
    <lineage>
        <taxon>Bacteria</taxon>
        <taxon>Pseudomonadati</taxon>
        <taxon>Pseudomonadota</taxon>
        <taxon>Gammaproteobacteria</taxon>
        <taxon>Thiotrichales</taxon>
        <taxon>Thiotrichaceae</taxon>
        <taxon>environmental samples</taxon>
    </lineage>
</organism>
<feature type="domain" description="Porin" evidence="2">
    <location>
        <begin position="8"/>
        <end position="239"/>
    </location>
</feature>
<evidence type="ECO:0000313" key="3">
    <source>
        <dbReference type="EMBL" id="CAA6805757.1"/>
    </source>
</evidence>
<evidence type="ECO:0000256" key="1">
    <source>
        <dbReference type="SAM" id="SignalP"/>
    </source>
</evidence>
<dbReference type="GO" id="GO:0015288">
    <property type="term" value="F:porin activity"/>
    <property type="evidence" value="ECO:0007669"/>
    <property type="project" value="InterPro"/>
</dbReference>
<feature type="chain" id="PRO_5028185037" description="Porin domain-containing protein" evidence="1">
    <location>
        <begin position="23"/>
        <end position="261"/>
    </location>
</feature>
<dbReference type="AlphaFoldDB" id="A0A6S6SRU6"/>
<dbReference type="Pfam" id="PF13609">
    <property type="entry name" value="Porin_4"/>
    <property type="match status" value="1"/>
</dbReference>
<accession>A0A6S6SRU6</accession>
<dbReference type="EMBL" id="CACVAT010000086">
    <property type="protein sequence ID" value="CAA6805757.1"/>
    <property type="molecule type" value="Genomic_DNA"/>
</dbReference>
<dbReference type="InterPro" id="IPR033900">
    <property type="entry name" value="Gram_neg_porin_domain"/>
</dbReference>
<proteinExistence type="predicted"/>